<evidence type="ECO:0000313" key="2">
    <source>
        <dbReference type="Proteomes" id="UP001138961"/>
    </source>
</evidence>
<dbReference type="EMBL" id="JAJATZ010000004">
    <property type="protein sequence ID" value="MCB5199549.1"/>
    <property type="molecule type" value="Genomic_DNA"/>
</dbReference>
<dbReference type="InterPro" id="IPR045467">
    <property type="entry name" value="DUF6497"/>
</dbReference>
<dbReference type="Pfam" id="PF20107">
    <property type="entry name" value="DUF6497"/>
    <property type="match status" value="1"/>
</dbReference>
<keyword evidence="2" id="KW-1185">Reference proteome</keyword>
<dbReference type="Proteomes" id="UP001138961">
    <property type="component" value="Unassembled WGS sequence"/>
</dbReference>
<name>A0ABS8BV05_9RHOB</name>
<comment type="caution">
    <text evidence="1">The sequence shown here is derived from an EMBL/GenBank/DDBJ whole genome shotgun (WGS) entry which is preliminary data.</text>
</comment>
<reference evidence="1" key="1">
    <citation type="submission" date="2021-10" db="EMBL/GenBank/DDBJ databases">
        <title>Loktanella gaetbuli sp. nov., isolated from a tidal flat.</title>
        <authorList>
            <person name="Park S."/>
            <person name="Yoon J.-H."/>
        </authorList>
    </citation>
    <scope>NUCLEOTIDE SEQUENCE</scope>
    <source>
        <strain evidence="1">TSTF-M6</strain>
    </source>
</reference>
<proteinExistence type="predicted"/>
<sequence length="118" mass="13018">MPATAQQTPQPIAVPSGLQIALADVIMDTQARIARFRFLSPALAGGDDAVTFTEVVDDLTWLCDVVVVPALQQQDWDGDQIVLSVSDKPTTFGIYDPQVVQFFQPFRVTDGRCSWDEF</sequence>
<organism evidence="1 2">
    <name type="scientific">Loktanella gaetbuli</name>
    <dbReference type="NCBI Taxonomy" id="2881335"/>
    <lineage>
        <taxon>Bacteria</taxon>
        <taxon>Pseudomonadati</taxon>
        <taxon>Pseudomonadota</taxon>
        <taxon>Alphaproteobacteria</taxon>
        <taxon>Rhodobacterales</taxon>
        <taxon>Roseobacteraceae</taxon>
        <taxon>Loktanella</taxon>
    </lineage>
</organism>
<accession>A0ABS8BV05</accession>
<protein>
    <submittedName>
        <fullName evidence="1">DUF6497 family protein</fullName>
    </submittedName>
</protein>
<dbReference type="RefSeq" id="WP_226748266.1">
    <property type="nucleotide sequence ID" value="NZ_JAJATZ010000004.1"/>
</dbReference>
<gene>
    <name evidence="1" type="ORF">LGQ03_09880</name>
</gene>
<evidence type="ECO:0000313" key="1">
    <source>
        <dbReference type="EMBL" id="MCB5199549.1"/>
    </source>
</evidence>